<dbReference type="SMART" id="SM00066">
    <property type="entry name" value="GAL4"/>
    <property type="match status" value="1"/>
</dbReference>
<dbReference type="Pfam" id="PF04082">
    <property type="entry name" value="Fungal_trans"/>
    <property type="match status" value="1"/>
</dbReference>
<feature type="region of interest" description="Disordered" evidence="4">
    <location>
        <begin position="183"/>
        <end position="202"/>
    </location>
</feature>
<evidence type="ECO:0000256" key="4">
    <source>
        <dbReference type="SAM" id="MobiDB-lite"/>
    </source>
</evidence>
<dbReference type="AlphaFoldDB" id="A0A9P4I314"/>
<keyword evidence="7" id="KW-1185">Reference proteome</keyword>
<evidence type="ECO:0000259" key="5">
    <source>
        <dbReference type="PROSITE" id="PS50048"/>
    </source>
</evidence>
<dbReference type="CDD" id="cd12148">
    <property type="entry name" value="fungal_TF_MHR"/>
    <property type="match status" value="1"/>
</dbReference>
<comment type="caution">
    <text evidence="6">The sequence shown here is derived from an EMBL/GenBank/DDBJ whole genome shotgun (WGS) entry which is preliminary data.</text>
</comment>
<evidence type="ECO:0000313" key="6">
    <source>
        <dbReference type="EMBL" id="KAF2091247.1"/>
    </source>
</evidence>
<sequence>MADSLYSIDPTPSKVTRVRPQLSCIPCRQGKLKCNRAQPACDQCVKRSRESACNYVPPPPKDRGRKAKDMRGRIKHLESLVVDLMNGKVPPQQATSASAEQSFSGGTPPENGSREVAPGFTGDVKTPHSASGDEEGHCASAFGQMRISEEETAYTGSSHWTAILHDVGHLESPFLTILEAEEDNEEMGGTSSERSEENRSHSALIVGSPPTVTREELLNNLPPKATADRLVALWYSSQDPTLPQVSHEPHGFDQCWLTYFPSLLHGPTFQAHYRQFWKHPYSTPPMFIALLYGILSLATIYSSRGAASESPLTSESAVRDAERYRTLAASAAVLADYAKPKPYTLETLLIYGESEFLCGGGTPMEVWLIMGVIVRLALRMGYHRDPRHYGNISPFDGEMRRRVWHLTWQLDVLLSFTLGLPSTVRGFQSDAEPPRNLLDQDFSVNSRELPPARPPSELTPVSYCLAKTRVCAVFAAAADASHSVTAPTYPEIMELDRRLEEAHSLVPPALRLRPLEQALSDPQELIMHRFNVELLYQKTRCVLHRTYLVKAHDDTRFQYSRTACLDAAKKLLNHQGTIFYACQPGGQLSRVKWYFSSLTSHDFLLAAMVVCLELNLRHETRNSADSPNPQQEDLIGTWELLKALETSSSIWESYEAKLIDSGEAKKAAKAFRAIL</sequence>
<organism evidence="6 7">
    <name type="scientific">Saccharata proteae CBS 121410</name>
    <dbReference type="NCBI Taxonomy" id="1314787"/>
    <lineage>
        <taxon>Eukaryota</taxon>
        <taxon>Fungi</taxon>
        <taxon>Dikarya</taxon>
        <taxon>Ascomycota</taxon>
        <taxon>Pezizomycotina</taxon>
        <taxon>Dothideomycetes</taxon>
        <taxon>Dothideomycetes incertae sedis</taxon>
        <taxon>Botryosphaeriales</taxon>
        <taxon>Saccharataceae</taxon>
        <taxon>Saccharata</taxon>
    </lineage>
</organism>
<feature type="non-terminal residue" evidence="6">
    <location>
        <position position="675"/>
    </location>
</feature>
<dbReference type="InterPro" id="IPR036864">
    <property type="entry name" value="Zn2-C6_fun-type_DNA-bd_sf"/>
</dbReference>
<dbReference type="Proteomes" id="UP000799776">
    <property type="component" value="Unassembled WGS sequence"/>
</dbReference>
<accession>A0A9P4I314</accession>
<dbReference type="GO" id="GO:0000981">
    <property type="term" value="F:DNA-binding transcription factor activity, RNA polymerase II-specific"/>
    <property type="evidence" value="ECO:0007669"/>
    <property type="project" value="InterPro"/>
</dbReference>
<dbReference type="SUPFAM" id="SSF57701">
    <property type="entry name" value="Zn2/Cys6 DNA-binding domain"/>
    <property type="match status" value="1"/>
</dbReference>
<dbReference type="PANTHER" id="PTHR31001">
    <property type="entry name" value="UNCHARACTERIZED TRANSCRIPTIONAL REGULATORY PROTEIN"/>
    <property type="match status" value="1"/>
</dbReference>
<comment type="subcellular location">
    <subcellularLocation>
        <location evidence="1">Nucleus</location>
    </subcellularLocation>
</comment>
<dbReference type="PANTHER" id="PTHR31001:SF49">
    <property type="entry name" value="ZN(II)2CYS6 TRANSCRIPTION FACTOR (EUROFUNG)"/>
    <property type="match status" value="1"/>
</dbReference>
<dbReference type="GO" id="GO:0006351">
    <property type="term" value="P:DNA-templated transcription"/>
    <property type="evidence" value="ECO:0007669"/>
    <property type="project" value="InterPro"/>
</dbReference>
<dbReference type="PROSITE" id="PS50048">
    <property type="entry name" value="ZN2_CY6_FUNGAL_2"/>
    <property type="match status" value="1"/>
</dbReference>
<feature type="compositionally biased region" description="Polar residues" evidence="4">
    <location>
        <begin position="92"/>
        <end position="105"/>
    </location>
</feature>
<keyword evidence="2" id="KW-0479">Metal-binding</keyword>
<evidence type="ECO:0000256" key="1">
    <source>
        <dbReference type="ARBA" id="ARBA00004123"/>
    </source>
</evidence>
<protein>
    <recommendedName>
        <fullName evidence="5">Zn(2)-C6 fungal-type domain-containing protein</fullName>
    </recommendedName>
</protein>
<dbReference type="CDD" id="cd00067">
    <property type="entry name" value="GAL4"/>
    <property type="match status" value="1"/>
</dbReference>
<dbReference type="PROSITE" id="PS00463">
    <property type="entry name" value="ZN2_CY6_FUNGAL_1"/>
    <property type="match status" value="1"/>
</dbReference>
<dbReference type="GO" id="GO:0003677">
    <property type="term" value="F:DNA binding"/>
    <property type="evidence" value="ECO:0007669"/>
    <property type="project" value="InterPro"/>
</dbReference>
<dbReference type="GO" id="GO:0005634">
    <property type="term" value="C:nucleus"/>
    <property type="evidence" value="ECO:0007669"/>
    <property type="project" value="UniProtKB-SubCell"/>
</dbReference>
<evidence type="ECO:0000256" key="3">
    <source>
        <dbReference type="ARBA" id="ARBA00023242"/>
    </source>
</evidence>
<dbReference type="SMART" id="SM00906">
    <property type="entry name" value="Fungal_trans"/>
    <property type="match status" value="1"/>
</dbReference>
<dbReference type="EMBL" id="ML978712">
    <property type="protein sequence ID" value="KAF2091247.1"/>
    <property type="molecule type" value="Genomic_DNA"/>
</dbReference>
<dbReference type="InterPro" id="IPR001138">
    <property type="entry name" value="Zn2Cys6_DnaBD"/>
</dbReference>
<evidence type="ECO:0000313" key="7">
    <source>
        <dbReference type="Proteomes" id="UP000799776"/>
    </source>
</evidence>
<dbReference type="InterPro" id="IPR050613">
    <property type="entry name" value="Sec_Metabolite_Reg"/>
</dbReference>
<proteinExistence type="predicted"/>
<dbReference type="InterPro" id="IPR007219">
    <property type="entry name" value="XnlR_reg_dom"/>
</dbReference>
<dbReference type="OrthoDB" id="9996127at2759"/>
<name>A0A9P4I314_9PEZI</name>
<evidence type="ECO:0000256" key="2">
    <source>
        <dbReference type="ARBA" id="ARBA00022723"/>
    </source>
</evidence>
<reference evidence="6" key="1">
    <citation type="journal article" date="2020" name="Stud. Mycol.">
        <title>101 Dothideomycetes genomes: a test case for predicting lifestyles and emergence of pathogens.</title>
        <authorList>
            <person name="Haridas S."/>
            <person name="Albert R."/>
            <person name="Binder M."/>
            <person name="Bloem J."/>
            <person name="Labutti K."/>
            <person name="Salamov A."/>
            <person name="Andreopoulos B."/>
            <person name="Baker S."/>
            <person name="Barry K."/>
            <person name="Bills G."/>
            <person name="Bluhm B."/>
            <person name="Cannon C."/>
            <person name="Castanera R."/>
            <person name="Culley D."/>
            <person name="Daum C."/>
            <person name="Ezra D."/>
            <person name="Gonzalez J."/>
            <person name="Henrissat B."/>
            <person name="Kuo A."/>
            <person name="Liang C."/>
            <person name="Lipzen A."/>
            <person name="Lutzoni F."/>
            <person name="Magnuson J."/>
            <person name="Mondo S."/>
            <person name="Nolan M."/>
            <person name="Ohm R."/>
            <person name="Pangilinan J."/>
            <person name="Park H.-J."/>
            <person name="Ramirez L."/>
            <person name="Alfaro M."/>
            <person name="Sun H."/>
            <person name="Tritt A."/>
            <person name="Yoshinaga Y."/>
            <person name="Zwiers L.-H."/>
            <person name="Turgeon B."/>
            <person name="Goodwin S."/>
            <person name="Spatafora J."/>
            <person name="Crous P."/>
            <person name="Grigoriev I."/>
        </authorList>
    </citation>
    <scope>NUCLEOTIDE SEQUENCE</scope>
    <source>
        <strain evidence="6">CBS 121410</strain>
    </source>
</reference>
<dbReference type="GO" id="GO:0008270">
    <property type="term" value="F:zinc ion binding"/>
    <property type="evidence" value="ECO:0007669"/>
    <property type="project" value="InterPro"/>
</dbReference>
<keyword evidence="3" id="KW-0539">Nucleus</keyword>
<feature type="domain" description="Zn(2)-C6 fungal-type" evidence="5">
    <location>
        <begin position="23"/>
        <end position="55"/>
    </location>
</feature>
<gene>
    <name evidence="6" type="ORF">K490DRAFT_33868</name>
</gene>
<feature type="region of interest" description="Disordered" evidence="4">
    <location>
        <begin position="90"/>
        <end position="136"/>
    </location>
</feature>
<dbReference type="Pfam" id="PF00172">
    <property type="entry name" value="Zn_clus"/>
    <property type="match status" value="1"/>
</dbReference>
<dbReference type="Gene3D" id="4.10.240.10">
    <property type="entry name" value="Zn(2)-C6 fungal-type DNA-binding domain"/>
    <property type="match status" value="1"/>
</dbReference>